<dbReference type="OrthoDB" id="10260134at2759"/>
<dbReference type="GO" id="GO:0005506">
    <property type="term" value="F:iron ion binding"/>
    <property type="evidence" value="ECO:0007669"/>
    <property type="project" value="TreeGrafter"/>
</dbReference>
<reference evidence="13" key="1">
    <citation type="submission" date="2021-06" db="EMBL/GenBank/DDBJ databases">
        <authorList>
            <person name="Hodson N. C."/>
            <person name="Mongue J. A."/>
            <person name="Jaron S. K."/>
        </authorList>
    </citation>
    <scope>NUCLEOTIDE SEQUENCE</scope>
</reference>
<dbReference type="GO" id="GO:0005789">
    <property type="term" value="C:endoplasmic reticulum membrane"/>
    <property type="evidence" value="ECO:0007669"/>
    <property type="project" value="TreeGrafter"/>
</dbReference>
<evidence type="ECO:0000256" key="1">
    <source>
        <dbReference type="ARBA" id="ARBA00004141"/>
    </source>
</evidence>
<keyword evidence="3" id="KW-0444">Lipid biosynthesis</keyword>
<comment type="similarity">
    <text evidence="2">Belongs to the fatty acid desaturase type 1 family.</text>
</comment>
<keyword evidence="6" id="KW-1133">Transmembrane helix</keyword>
<gene>
    <name evidence="13" type="ORF">AFUS01_LOCUS40530</name>
</gene>
<evidence type="ECO:0000256" key="4">
    <source>
        <dbReference type="ARBA" id="ARBA00022692"/>
    </source>
</evidence>
<dbReference type="Proteomes" id="UP000708208">
    <property type="component" value="Unassembled WGS sequence"/>
</dbReference>
<keyword evidence="10" id="KW-0472">Membrane</keyword>
<dbReference type="EMBL" id="CAJVCH010557423">
    <property type="protein sequence ID" value="CAG7830745.1"/>
    <property type="molecule type" value="Genomic_DNA"/>
</dbReference>
<feature type="domain" description="Fatty acid desaturase" evidence="12">
    <location>
        <begin position="12"/>
        <end position="122"/>
    </location>
</feature>
<proteinExistence type="inferred from homology"/>
<dbReference type="AlphaFoldDB" id="A0A8J2PP36"/>
<evidence type="ECO:0000313" key="14">
    <source>
        <dbReference type="Proteomes" id="UP000708208"/>
    </source>
</evidence>
<keyword evidence="5" id="KW-0276">Fatty acid metabolism</keyword>
<evidence type="ECO:0000256" key="6">
    <source>
        <dbReference type="ARBA" id="ARBA00022989"/>
    </source>
</evidence>
<dbReference type="Pfam" id="PF00487">
    <property type="entry name" value="FA_desaturase"/>
    <property type="match status" value="1"/>
</dbReference>
<keyword evidence="14" id="KW-1185">Reference proteome</keyword>
<comment type="subcellular location">
    <subcellularLocation>
        <location evidence="1">Membrane</location>
        <topology evidence="1">Multi-pass membrane protein</topology>
    </subcellularLocation>
</comment>
<evidence type="ECO:0000256" key="5">
    <source>
        <dbReference type="ARBA" id="ARBA00022832"/>
    </source>
</evidence>
<keyword evidence="8" id="KW-0408">Iron</keyword>
<keyword evidence="7" id="KW-0560">Oxidoreductase</keyword>
<protein>
    <recommendedName>
        <fullName evidence="12">Fatty acid desaturase domain-containing protein</fullName>
    </recommendedName>
</protein>
<accession>A0A8J2PP36</accession>
<evidence type="ECO:0000256" key="8">
    <source>
        <dbReference type="ARBA" id="ARBA00023004"/>
    </source>
</evidence>
<evidence type="ECO:0000259" key="12">
    <source>
        <dbReference type="Pfam" id="PF00487"/>
    </source>
</evidence>
<evidence type="ECO:0000256" key="7">
    <source>
        <dbReference type="ARBA" id="ARBA00023002"/>
    </source>
</evidence>
<evidence type="ECO:0000256" key="3">
    <source>
        <dbReference type="ARBA" id="ARBA00022516"/>
    </source>
</evidence>
<evidence type="ECO:0000256" key="11">
    <source>
        <dbReference type="ARBA" id="ARBA00023160"/>
    </source>
</evidence>
<dbReference type="GO" id="GO:0004768">
    <property type="term" value="F:stearoyl-CoA 9-desaturase activity"/>
    <property type="evidence" value="ECO:0007669"/>
    <property type="project" value="TreeGrafter"/>
</dbReference>
<dbReference type="GO" id="GO:0006636">
    <property type="term" value="P:unsaturated fatty acid biosynthetic process"/>
    <property type="evidence" value="ECO:0007669"/>
    <property type="project" value="TreeGrafter"/>
</dbReference>
<dbReference type="PANTHER" id="PTHR11351">
    <property type="entry name" value="ACYL-COA DESATURASE"/>
    <property type="match status" value="1"/>
</dbReference>
<evidence type="ECO:0000313" key="13">
    <source>
        <dbReference type="EMBL" id="CAG7830745.1"/>
    </source>
</evidence>
<dbReference type="InterPro" id="IPR015876">
    <property type="entry name" value="Acyl-CoA_DS"/>
</dbReference>
<keyword evidence="4" id="KW-0812">Transmembrane</keyword>
<evidence type="ECO:0000256" key="9">
    <source>
        <dbReference type="ARBA" id="ARBA00023098"/>
    </source>
</evidence>
<dbReference type="PANTHER" id="PTHR11351:SF31">
    <property type="entry name" value="DESATURASE 1, ISOFORM A-RELATED"/>
    <property type="match status" value="1"/>
</dbReference>
<comment type="caution">
    <text evidence="13">The sequence shown here is derived from an EMBL/GenBank/DDBJ whole genome shotgun (WGS) entry which is preliminary data.</text>
</comment>
<keyword evidence="9" id="KW-0443">Lipid metabolism</keyword>
<dbReference type="InterPro" id="IPR005804">
    <property type="entry name" value="FA_desaturase_dom"/>
</dbReference>
<sequence length="145" mass="16953">MLSTLIFAEATSTLCHIGVGAGAHRLFAHRSYKAKTPLRALLAILFAFAGQQSLWLWTAWHRVHHKLTDTDADPHNSTRGFFYSHIGWLLTYDHDKFMENYKKIDMSDMENDPIVMFHERYYDIFHLVYLMTLQLVLQRTSSFLS</sequence>
<evidence type="ECO:0000256" key="10">
    <source>
        <dbReference type="ARBA" id="ARBA00023136"/>
    </source>
</evidence>
<keyword evidence="11" id="KW-0275">Fatty acid biosynthesis</keyword>
<name>A0A8J2PP36_9HEXA</name>
<evidence type="ECO:0000256" key="2">
    <source>
        <dbReference type="ARBA" id="ARBA00009295"/>
    </source>
</evidence>
<organism evidence="13 14">
    <name type="scientific">Allacma fusca</name>
    <dbReference type="NCBI Taxonomy" id="39272"/>
    <lineage>
        <taxon>Eukaryota</taxon>
        <taxon>Metazoa</taxon>
        <taxon>Ecdysozoa</taxon>
        <taxon>Arthropoda</taxon>
        <taxon>Hexapoda</taxon>
        <taxon>Collembola</taxon>
        <taxon>Symphypleona</taxon>
        <taxon>Sminthuridae</taxon>
        <taxon>Allacma</taxon>
    </lineage>
</organism>